<keyword evidence="5" id="KW-0472">Membrane</keyword>
<dbReference type="SUPFAM" id="SSF56935">
    <property type="entry name" value="Porins"/>
    <property type="match status" value="1"/>
</dbReference>
<dbReference type="PANTHER" id="PTHR30069:SF46">
    <property type="entry name" value="OAR PROTEIN"/>
    <property type="match status" value="1"/>
</dbReference>
<evidence type="ECO:0000256" key="5">
    <source>
        <dbReference type="ARBA" id="ARBA00023136"/>
    </source>
</evidence>
<evidence type="ECO:0000256" key="4">
    <source>
        <dbReference type="ARBA" id="ARBA00022692"/>
    </source>
</evidence>
<dbReference type="Gene3D" id="2.170.130.10">
    <property type="entry name" value="TonB-dependent receptor, plug domain"/>
    <property type="match status" value="1"/>
</dbReference>
<comment type="subcellular location">
    <subcellularLocation>
        <location evidence="1">Cell outer membrane</location>
        <topology evidence="1">Multi-pass membrane protein</topology>
    </subcellularLocation>
</comment>
<evidence type="ECO:0000256" key="1">
    <source>
        <dbReference type="ARBA" id="ARBA00004571"/>
    </source>
</evidence>
<dbReference type="GO" id="GO:0015344">
    <property type="term" value="F:siderophore uptake transmembrane transporter activity"/>
    <property type="evidence" value="ECO:0007669"/>
    <property type="project" value="TreeGrafter"/>
</dbReference>
<evidence type="ECO:0000256" key="6">
    <source>
        <dbReference type="ARBA" id="ARBA00023237"/>
    </source>
</evidence>
<accession>A0A143PLH0</accession>
<name>A0A143PLH0_LUTPR</name>
<dbReference type="Pfam" id="PF13620">
    <property type="entry name" value="CarboxypepD_reg"/>
    <property type="match status" value="1"/>
</dbReference>
<dbReference type="Gene3D" id="2.60.40.1120">
    <property type="entry name" value="Carboxypeptidase-like, regulatory domain"/>
    <property type="match status" value="1"/>
</dbReference>
<keyword evidence="4" id="KW-0812">Transmembrane</keyword>
<evidence type="ECO:0000313" key="8">
    <source>
        <dbReference type="EMBL" id="AMY09425.1"/>
    </source>
</evidence>
<evidence type="ECO:0000256" key="3">
    <source>
        <dbReference type="ARBA" id="ARBA00022452"/>
    </source>
</evidence>
<evidence type="ECO:0000313" key="9">
    <source>
        <dbReference type="Proteomes" id="UP000076079"/>
    </source>
</evidence>
<reference evidence="9" key="2">
    <citation type="submission" date="2016-04" db="EMBL/GenBank/DDBJ databases">
        <title>First Complete Genome Sequence of a Subdivision 6 Acidobacterium.</title>
        <authorList>
            <person name="Huang S."/>
            <person name="Vieira S."/>
            <person name="Bunk B."/>
            <person name="Riedel T."/>
            <person name="Sproeer C."/>
            <person name="Overmann J."/>
        </authorList>
    </citation>
    <scope>NUCLEOTIDE SEQUENCE [LARGE SCALE GENOMIC DNA]</scope>
    <source>
        <strain evidence="9">DSM 100886 HEG_-6_39</strain>
    </source>
</reference>
<gene>
    <name evidence="8" type="ORF">LuPra_02642</name>
</gene>
<dbReference type="GO" id="GO:0030246">
    <property type="term" value="F:carbohydrate binding"/>
    <property type="evidence" value="ECO:0007669"/>
    <property type="project" value="InterPro"/>
</dbReference>
<dbReference type="InterPro" id="IPR057601">
    <property type="entry name" value="Oar-like_b-barrel"/>
</dbReference>
<dbReference type="PANTHER" id="PTHR30069">
    <property type="entry name" value="TONB-DEPENDENT OUTER MEMBRANE RECEPTOR"/>
    <property type="match status" value="1"/>
</dbReference>
<dbReference type="RefSeq" id="WP_110171172.1">
    <property type="nucleotide sequence ID" value="NZ_CP015136.1"/>
</dbReference>
<organism evidence="8 9">
    <name type="scientific">Luteitalea pratensis</name>
    <dbReference type="NCBI Taxonomy" id="1855912"/>
    <lineage>
        <taxon>Bacteria</taxon>
        <taxon>Pseudomonadati</taxon>
        <taxon>Acidobacteriota</taxon>
        <taxon>Vicinamibacteria</taxon>
        <taxon>Vicinamibacterales</taxon>
        <taxon>Vicinamibacteraceae</taxon>
        <taxon>Luteitalea</taxon>
    </lineage>
</organism>
<keyword evidence="8" id="KW-0675">Receptor</keyword>
<keyword evidence="9" id="KW-1185">Reference proteome</keyword>
<feature type="domain" description="TonB-dependent transporter Oar-like beta-barrel" evidence="7">
    <location>
        <begin position="268"/>
        <end position="1166"/>
    </location>
</feature>
<dbReference type="InterPro" id="IPR013784">
    <property type="entry name" value="Carb-bd-like_fold"/>
</dbReference>
<dbReference type="KEGG" id="abac:LuPra_02642"/>
<dbReference type="STRING" id="1855912.LuPra_02642"/>
<protein>
    <submittedName>
        <fullName evidence="8">Outer membrane receptor for ferrienterochelin and colicins</fullName>
    </submittedName>
</protein>
<sequence length="1173" mass="126987">MRWLVLMARSVHSAHRPAVIRADARHLAGTGLVALAVLLLPLPAAGQQGRGSISGTVTDSSGGAVNDATVTITNVGTQAAVTARTSDTGVYTAPSLAVGEYTVVAEKAGFKTAVATGITLQVDEGARVDLRVEPGEISERIEVRAATPLVNTSSATVGKVVENRRVTELPLNGRNALALMALVPSVKSNSGPTQSGFSDRGVALSAISINGGPGGINQYVLDGATNNQSYLADINVNPAVDAVEEFKVQTSTMSSEFGFTAGGVVNIVTKSGTNQFKGSLYDFVRNSRFDAKNAFATDKPQFEYNQGGGAIGGPIKLPSLYNGTNRSFFFFNFEAWNFSREQPTTQTVPTDAMRRGDFSNLRDASGRLIVLYDPATTRANPNGAGFIRDPFPNNIIPANRLDPVAQNILPFYPLANRDPDNPFTNANNWRDNLDETRDMRQWTTKVDHRLSSQNSLSARYNYYRHYADGGFSQSPWPDPIVRKRYDTLTTHNFVVSDTHSFGTGLLHEVRLSNARQGFPFVVASFGGDWPAQLGLPSSVPGDTFPNISNGLQPFNTGTAGQRDSSTWQFFDMLTWVKGSHTLKLGTDLRHQQALNLQRQQPSGNFNFPAGLTGNPQSQAGTGSAFATFLLGAVGFSPNLNAAALATTHLPEDHTAWSATGFVQDDWKASRRLTVNLGLRYDYQAPPKERSCATSNFNPFATNPENGLLGRMEYACVDYGGTFLEPDTNDFAPRVGFAYDLLGTGRTVVRGGYGLFYATNFHRDYFGATNGFANTSTQYNPPGGNANLAAFRLQDGFPTPVIEPLGAALGPSAFLGGGVSYDEPNGKNIASHQWTLSFQQQVFGNWLLEAAYSANRATHLISGGYDLNQLDPQYYSLGLALQDQVPNPYAGRVPGGFGAPTISRLQSLRPYPYYANINVRNPHQGFSEYHALLLSAEKRLSDGFVLLTSYTFGKLMSDSVVIPINFGPVEQVTTVGYQNGKFDRRAERSLDPTDVRHRLVISGVYELPFGPDKPWLTSGVASHILGGWQINSVTTIQGGLPLVIRGANNQRADRPDYLGGAELDDPTAARWFNTDAFVNPPNFELGDVSRTLPDARTPGVFNIDLSLLKQVSIRGRVKLQLRAEAFNVTNTVNLGFPNTSFQAGPDGRNVNSSFGLISSSRDARILQFGARLVF</sequence>
<reference evidence="8 9" key="1">
    <citation type="journal article" date="2016" name="Genome Announc.">
        <title>First Complete Genome Sequence of a Subdivision 6 Acidobacterium Strain.</title>
        <authorList>
            <person name="Huang S."/>
            <person name="Vieira S."/>
            <person name="Bunk B."/>
            <person name="Riedel T."/>
            <person name="Sproer C."/>
            <person name="Overmann J."/>
        </authorList>
    </citation>
    <scope>NUCLEOTIDE SEQUENCE [LARGE SCALE GENOMIC DNA]</scope>
    <source>
        <strain evidence="9">DSM 100886 HEG_-6_39</strain>
    </source>
</reference>
<dbReference type="GO" id="GO:0044718">
    <property type="term" value="P:siderophore transmembrane transport"/>
    <property type="evidence" value="ECO:0007669"/>
    <property type="project" value="TreeGrafter"/>
</dbReference>
<dbReference type="InterPro" id="IPR036942">
    <property type="entry name" value="Beta-barrel_TonB_sf"/>
</dbReference>
<dbReference type="InterPro" id="IPR037066">
    <property type="entry name" value="Plug_dom_sf"/>
</dbReference>
<keyword evidence="3" id="KW-1134">Transmembrane beta strand</keyword>
<evidence type="ECO:0000256" key="2">
    <source>
        <dbReference type="ARBA" id="ARBA00022448"/>
    </source>
</evidence>
<dbReference type="EMBL" id="CP015136">
    <property type="protein sequence ID" value="AMY09425.1"/>
    <property type="molecule type" value="Genomic_DNA"/>
</dbReference>
<dbReference type="Proteomes" id="UP000076079">
    <property type="component" value="Chromosome"/>
</dbReference>
<dbReference type="OrthoDB" id="97893at2"/>
<proteinExistence type="predicted"/>
<dbReference type="Gene3D" id="2.40.170.20">
    <property type="entry name" value="TonB-dependent receptor, beta-barrel domain"/>
    <property type="match status" value="1"/>
</dbReference>
<dbReference type="Pfam" id="PF25183">
    <property type="entry name" value="OMP_b-brl_4"/>
    <property type="match status" value="1"/>
</dbReference>
<dbReference type="GO" id="GO:0009279">
    <property type="term" value="C:cell outer membrane"/>
    <property type="evidence" value="ECO:0007669"/>
    <property type="project" value="UniProtKB-SubCell"/>
</dbReference>
<dbReference type="AlphaFoldDB" id="A0A143PLH0"/>
<evidence type="ECO:0000259" key="7">
    <source>
        <dbReference type="Pfam" id="PF25183"/>
    </source>
</evidence>
<dbReference type="SUPFAM" id="SSF49452">
    <property type="entry name" value="Starch-binding domain-like"/>
    <property type="match status" value="1"/>
</dbReference>
<keyword evidence="2" id="KW-0813">Transport</keyword>
<keyword evidence="6" id="KW-0998">Cell outer membrane</keyword>
<dbReference type="InterPro" id="IPR039426">
    <property type="entry name" value="TonB-dep_rcpt-like"/>
</dbReference>